<accession>A0ABN7X2T3</accession>
<dbReference type="EMBL" id="CAJVQB010081563">
    <property type="protein sequence ID" value="CAG8845961.1"/>
    <property type="molecule type" value="Genomic_DNA"/>
</dbReference>
<reference evidence="2 3" key="1">
    <citation type="submission" date="2021-06" db="EMBL/GenBank/DDBJ databases">
        <authorList>
            <person name="Kallberg Y."/>
            <person name="Tangrot J."/>
            <person name="Rosling A."/>
        </authorList>
    </citation>
    <scope>NUCLEOTIDE SEQUENCE [LARGE SCALE GENOMIC DNA]</scope>
    <source>
        <strain evidence="2 3">120-4 pot B 10/14</strain>
    </source>
</reference>
<dbReference type="Proteomes" id="UP000789901">
    <property type="component" value="Unassembled WGS sequence"/>
</dbReference>
<keyword evidence="3" id="KW-1185">Reference proteome</keyword>
<evidence type="ECO:0000313" key="3">
    <source>
        <dbReference type="Proteomes" id="UP000789901"/>
    </source>
</evidence>
<name>A0ABN7X2T3_GIGMA</name>
<feature type="non-terminal residue" evidence="2">
    <location>
        <position position="1"/>
    </location>
</feature>
<evidence type="ECO:0000256" key="1">
    <source>
        <dbReference type="SAM" id="MobiDB-lite"/>
    </source>
</evidence>
<feature type="non-terminal residue" evidence="2">
    <location>
        <position position="51"/>
    </location>
</feature>
<gene>
    <name evidence="2" type="ORF">GMARGA_LOCUS37921</name>
</gene>
<protein>
    <submittedName>
        <fullName evidence="2">10922_t:CDS:1</fullName>
    </submittedName>
</protein>
<feature type="region of interest" description="Disordered" evidence="1">
    <location>
        <begin position="1"/>
        <end position="25"/>
    </location>
</feature>
<feature type="compositionally biased region" description="Low complexity" evidence="1">
    <location>
        <begin position="1"/>
        <end position="21"/>
    </location>
</feature>
<proteinExistence type="predicted"/>
<organism evidence="2 3">
    <name type="scientific">Gigaspora margarita</name>
    <dbReference type="NCBI Taxonomy" id="4874"/>
    <lineage>
        <taxon>Eukaryota</taxon>
        <taxon>Fungi</taxon>
        <taxon>Fungi incertae sedis</taxon>
        <taxon>Mucoromycota</taxon>
        <taxon>Glomeromycotina</taxon>
        <taxon>Glomeromycetes</taxon>
        <taxon>Diversisporales</taxon>
        <taxon>Gigasporaceae</taxon>
        <taxon>Gigaspora</taxon>
    </lineage>
</organism>
<sequence length="51" mass="5847">NILPSTSSNNTMKSSTQSMLDADFDDDNNNLDKLEYYIAEKQVNKKVNMFN</sequence>
<comment type="caution">
    <text evidence="2">The sequence shown here is derived from an EMBL/GenBank/DDBJ whole genome shotgun (WGS) entry which is preliminary data.</text>
</comment>
<evidence type="ECO:0000313" key="2">
    <source>
        <dbReference type="EMBL" id="CAG8845961.1"/>
    </source>
</evidence>